<evidence type="ECO:0000313" key="2">
    <source>
        <dbReference type="Proteomes" id="UP000226031"/>
    </source>
</evidence>
<name>A0A2B7ZN08_9EURO</name>
<proteinExistence type="predicted"/>
<sequence>MPVHSTNKGCKFRHHKTIRNIKLMRKNPFISPERFQRHPTNESEPCQRDQQSLGLCGLLKSLASQDMPVTTSIIISHVFQSVR</sequence>
<evidence type="ECO:0000313" key="1">
    <source>
        <dbReference type="EMBL" id="PGH35366.1"/>
    </source>
</evidence>
<dbReference type="AlphaFoldDB" id="A0A2B7ZN08"/>
<accession>A0A2B7ZN08</accession>
<comment type="caution">
    <text evidence="1">The sequence shown here is derived from an EMBL/GenBank/DDBJ whole genome shotgun (WGS) entry which is preliminary data.</text>
</comment>
<protein>
    <submittedName>
        <fullName evidence="1">Uncharacterized protein</fullName>
    </submittedName>
</protein>
<organism evidence="1 2">
    <name type="scientific">[Emmonsia] crescens</name>
    <dbReference type="NCBI Taxonomy" id="73230"/>
    <lineage>
        <taxon>Eukaryota</taxon>
        <taxon>Fungi</taxon>
        <taxon>Dikarya</taxon>
        <taxon>Ascomycota</taxon>
        <taxon>Pezizomycotina</taxon>
        <taxon>Eurotiomycetes</taxon>
        <taxon>Eurotiomycetidae</taxon>
        <taxon>Onygenales</taxon>
        <taxon>Ajellomycetaceae</taxon>
        <taxon>Emergomyces</taxon>
    </lineage>
</organism>
<keyword evidence="2" id="KW-1185">Reference proteome</keyword>
<dbReference type="EMBL" id="PDND01000023">
    <property type="protein sequence ID" value="PGH35366.1"/>
    <property type="molecule type" value="Genomic_DNA"/>
</dbReference>
<gene>
    <name evidence="1" type="ORF">GX50_01830</name>
</gene>
<dbReference type="Proteomes" id="UP000226031">
    <property type="component" value="Unassembled WGS sequence"/>
</dbReference>
<reference evidence="1 2" key="1">
    <citation type="submission" date="2017-10" db="EMBL/GenBank/DDBJ databases">
        <title>Comparative genomics in systemic dimorphic fungi from Ajellomycetaceae.</title>
        <authorList>
            <person name="Munoz J.F."/>
            <person name="Mcewen J.G."/>
            <person name="Clay O.K."/>
            <person name="Cuomo C.A."/>
        </authorList>
    </citation>
    <scope>NUCLEOTIDE SEQUENCE [LARGE SCALE GENOMIC DNA]</scope>
    <source>
        <strain evidence="1 2">UAMH4076</strain>
    </source>
</reference>